<feature type="region of interest" description="Disordered" evidence="1">
    <location>
        <begin position="24"/>
        <end position="45"/>
    </location>
</feature>
<dbReference type="EMBL" id="CP022358">
    <property type="protein sequence ID" value="ASK70662.1"/>
    <property type="molecule type" value="Genomic_DNA"/>
</dbReference>
<gene>
    <name evidence="3" type="ORF">CF168_18305</name>
</gene>
<feature type="chain" id="PRO_5013279202" description="Ankyrin repeat domain-containing protein" evidence="2">
    <location>
        <begin position="24"/>
        <end position="636"/>
    </location>
</feature>
<dbReference type="KEGG" id="sbj:CF168_18305"/>
<keyword evidence="2" id="KW-0732">Signal</keyword>
<organism evidence="3 4">
    <name type="scientific">Shewanella bicestrii</name>
    <dbReference type="NCBI Taxonomy" id="2018305"/>
    <lineage>
        <taxon>Bacteria</taxon>
        <taxon>Pseudomonadati</taxon>
        <taxon>Pseudomonadota</taxon>
        <taxon>Gammaproteobacteria</taxon>
        <taxon>Alteromonadales</taxon>
        <taxon>Shewanellaceae</taxon>
        <taxon>Shewanella</taxon>
    </lineage>
</organism>
<dbReference type="AlphaFoldDB" id="A0A220US09"/>
<sequence>MKKYLVALLACIAALFWFTQKNSNSSSHSNDKIKTAQPSTSSSSVALGKEVAHKKLKAPNNYYSCQQLITSEKETRWNWAKKQEWDQWLDKGYSIDEITLAIDHFLNSNFAANWRAKQLKKDSKLNQQNQILVEQVKALVPDLPSFVRIERSIPQSQIENIATLSPADALALIKETKLSIDDVDWLLKQDSLSQQLLSQAIEKIDNTDEIIGFGIQENETLHLIDTAAYYGRDQIVTTLLEKNSVLSDDAYLGTTMDYALARLDYYFQMNIPLEDDLIVRQVKIIKALHGLNSTANFSIQSDQKAVGFFPRHIYSFDAQQITNLQQMYGLTLTDILPKKVLTFNPSSPLLKELNANFAQLDANSATPEAVADCQSFVHKIDSQWQPRSLSYFIDKLTKEGKEVTATHLHQIDPALADCFNYQQWQPLSRRQSGDHNLDSAIYRLAAQNNINEAIKMVEDAQLEEDVNREFFYQLLGYNPEYFTELQLSKLRQETFDYDALYRMANSKTISLMTEGLDIDKLDYTGKSWLDIAIVNRDLPLLNYLVNQHISYPYRESGRDPLYLLLETSHYEFNPEHLLEYLSLLMVLEPKVYPHHQRLMSLIRLKFPESYTQIINQFPTLIAKEGTPLPPAVCLNY</sequence>
<name>A0A220US09_9GAMM</name>
<reference evidence="3 4" key="1">
    <citation type="submission" date="2017-07" db="EMBL/GenBank/DDBJ databases">
        <title>Phenotypical and genomic characterization of a clinical isolate of Shewanella bicestrii sp. nov. producing an extended-spectrum beta-lactamase and a new oxacillinase variant.</title>
        <authorList>
            <person name="Jousset A.B."/>
            <person name="Bonnin R.A."/>
            <person name="Girlich D."/>
            <person name="Dabos L."/>
            <person name="Potron A."/>
            <person name="Dortet L."/>
            <person name="Glaser P."/>
            <person name="Naas T."/>
        </authorList>
    </citation>
    <scope>NUCLEOTIDE SEQUENCE [LARGE SCALE GENOMIC DNA]</scope>
    <source>
        <strain evidence="3 4">JAB-1</strain>
    </source>
</reference>
<proteinExistence type="predicted"/>
<evidence type="ECO:0000256" key="1">
    <source>
        <dbReference type="SAM" id="MobiDB-lite"/>
    </source>
</evidence>
<feature type="signal peptide" evidence="2">
    <location>
        <begin position="1"/>
        <end position="23"/>
    </location>
</feature>
<evidence type="ECO:0000256" key="2">
    <source>
        <dbReference type="SAM" id="SignalP"/>
    </source>
</evidence>
<keyword evidence="4" id="KW-1185">Reference proteome</keyword>
<evidence type="ECO:0000313" key="4">
    <source>
        <dbReference type="Proteomes" id="UP000198367"/>
    </source>
</evidence>
<dbReference type="SUPFAM" id="SSF48403">
    <property type="entry name" value="Ankyrin repeat"/>
    <property type="match status" value="1"/>
</dbReference>
<accession>A0A220US09</accession>
<dbReference type="RefSeq" id="WP_089068573.1">
    <property type="nucleotide sequence ID" value="NZ_CP022358.1"/>
</dbReference>
<dbReference type="InterPro" id="IPR036770">
    <property type="entry name" value="Ankyrin_rpt-contain_sf"/>
</dbReference>
<dbReference type="Proteomes" id="UP000198367">
    <property type="component" value="Chromosome"/>
</dbReference>
<protein>
    <recommendedName>
        <fullName evidence="5">Ankyrin repeat domain-containing protein</fullName>
    </recommendedName>
</protein>
<feature type="compositionally biased region" description="Polar residues" evidence="1">
    <location>
        <begin position="36"/>
        <end position="45"/>
    </location>
</feature>
<evidence type="ECO:0008006" key="5">
    <source>
        <dbReference type="Google" id="ProtNLM"/>
    </source>
</evidence>
<evidence type="ECO:0000313" key="3">
    <source>
        <dbReference type="EMBL" id="ASK70662.1"/>
    </source>
</evidence>